<evidence type="ECO:0000313" key="3">
    <source>
        <dbReference type="Proteomes" id="UP001153555"/>
    </source>
</evidence>
<feature type="region of interest" description="Disordered" evidence="1">
    <location>
        <begin position="1"/>
        <end position="23"/>
    </location>
</feature>
<organism evidence="2 3">
    <name type="scientific">Striga hermonthica</name>
    <name type="common">Purple witchweed</name>
    <name type="synonym">Buchnera hermonthica</name>
    <dbReference type="NCBI Taxonomy" id="68872"/>
    <lineage>
        <taxon>Eukaryota</taxon>
        <taxon>Viridiplantae</taxon>
        <taxon>Streptophyta</taxon>
        <taxon>Embryophyta</taxon>
        <taxon>Tracheophyta</taxon>
        <taxon>Spermatophyta</taxon>
        <taxon>Magnoliopsida</taxon>
        <taxon>eudicotyledons</taxon>
        <taxon>Gunneridae</taxon>
        <taxon>Pentapetalae</taxon>
        <taxon>asterids</taxon>
        <taxon>lamiids</taxon>
        <taxon>Lamiales</taxon>
        <taxon>Orobanchaceae</taxon>
        <taxon>Buchnereae</taxon>
        <taxon>Striga</taxon>
    </lineage>
</organism>
<sequence length="81" mass="9016">RNIEKLEFRSSEKGTKRKESMVHDKKSLKILTGSSEGAHSLEKVVAGKVHWKSLPDSATVVRKMCGLTRQVWGCLHISVGL</sequence>
<accession>A0A9N7R1T4</accession>
<dbReference type="EMBL" id="CACSLK010000984">
    <property type="protein sequence ID" value="CAA0806981.1"/>
    <property type="molecule type" value="Genomic_DNA"/>
</dbReference>
<comment type="caution">
    <text evidence="2">The sequence shown here is derived from an EMBL/GenBank/DDBJ whole genome shotgun (WGS) entry which is preliminary data.</text>
</comment>
<reference evidence="2" key="1">
    <citation type="submission" date="2019-12" db="EMBL/GenBank/DDBJ databases">
        <authorList>
            <person name="Scholes J."/>
        </authorList>
    </citation>
    <scope>NUCLEOTIDE SEQUENCE</scope>
</reference>
<evidence type="ECO:0000256" key="1">
    <source>
        <dbReference type="SAM" id="MobiDB-lite"/>
    </source>
</evidence>
<evidence type="ECO:0000313" key="2">
    <source>
        <dbReference type="EMBL" id="CAA0806981.1"/>
    </source>
</evidence>
<proteinExistence type="predicted"/>
<dbReference type="AlphaFoldDB" id="A0A9N7R1T4"/>
<feature type="non-terminal residue" evidence="2">
    <location>
        <position position="1"/>
    </location>
</feature>
<protein>
    <submittedName>
        <fullName evidence="2">Uncharacterized protein</fullName>
    </submittedName>
</protein>
<keyword evidence="3" id="KW-1185">Reference proteome</keyword>
<name>A0A9N7R1T4_STRHE</name>
<dbReference type="Proteomes" id="UP001153555">
    <property type="component" value="Unassembled WGS sequence"/>
</dbReference>
<feature type="non-terminal residue" evidence="2">
    <location>
        <position position="81"/>
    </location>
</feature>
<gene>
    <name evidence="2" type="ORF">SHERM_09858</name>
</gene>